<dbReference type="KEGG" id="blag:BLTE_00770"/>
<reference evidence="2 3" key="1">
    <citation type="submission" date="2018-08" db="EMBL/GenBank/DDBJ databases">
        <title>Complete genome sequencing of Blastochloris tepida GI.</title>
        <authorList>
            <person name="Tsukatani Y."/>
            <person name="Mori H."/>
        </authorList>
    </citation>
    <scope>NUCLEOTIDE SEQUENCE [LARGE SCALE GENOMIC DNA]</scope>
    <source>
        <strain evidence="2 3">GI</strain>
    </source>
</reference>
<keyword evidence="3" id="KW-1185">Reference proteome</keyword>
<organism evidence="2 3">
    <name type="scientific">Blastochloris tepida</name>
    <dbReference type="NCBI Taxonomy" id="2233851"/>
    <lineage>
        <taxon>Bacteria</taxon>
        <taxon>Pseudomonadati</taxon>
        <taxon>Pseudomonadota</taxon>
        <taxon>Alphaproteobacteria</taxon>
        <taxon>Hyphomicrobiales</taxon>
        <taxon>Blastochloridaceae</taxon>
        <taxon>Blastochloris</taxon>
    </lineage>
</organism>
<dbReference type="EMBL" id="AP018907">
    <property type="protein sequence ID" value="BBF91392.1"/>
    <property type="molecule type" value="Genomic_DNA"/>
</dbReference>
<accession>A0A348FVQ9</accession>
<feature type="region of interest" description="Disordered" evidence="1">
    <location>
        <begin position="66"/>
        <end position="90"/>
    </location>
</feature>
<sequence length="90" mass="10188">MPTKKQLEEAERLAKTIDWARFDAMTDEEIRQAWAWDPDMTWPTDEELAEFDLVIPAKARREMAAARAAAKQKSEAAADDEPAKPKDAAE</sequence>
<evidence type="ECO:0000256" key="1">
    <source>
        <dbReference type="SAM" id="MobiDB-lite"/>
    </source>
</evidence>
<gene>
    <name evidence="2" type="ORF">BLTE_00770</name>
</gene>
<feature type="compositionally biased region" description="Basic and acidic residues" evidence="1">
    <location>
        <begin position="72"/>
        <end position="90"/>
    </location>
</feature>
<name>A0A348FVQ9_9HYPH</name>
<proteinExistence type="predicted"/>
<protein>
    <submittedName>
        <fullName evidence="2">Uncharacterized protein</fullName>
    </submittedName>
</protein>
<dbReference type="AlphaFoldDB" id="A0A348FVQ9"/>
<evidence type="ECO:0000313" key="3">
    <source>
        <dbReference type="Proteomes" id="UP000266934"/>
    </source>
</evidence>
<evidence type="ECO:0000313" key="2">
    <source>
        <dbReference type="EMBL" id="BBF91392.1"/>
    </source>
</evidence>
<dbReference type="Proteomes" id="UP000266934">
    <property type="component" value="Chromosome"/>
</dbReference>